<evidence type="ECO:0000313" key="3">
    <source>
        <dbReference type="Proteomes" id="UP000049855"/>
    </source>
</evidence>
<feature type="signal peptide" evidence="1">
    <location>
        <begin position="1"/>
        <end position="25"/>
    </location>
</feature>
<dbReference type="EMBL" id="CTRP01000012">
    <property type="protein sequence ID" value="CQR73375.1"/>
    <property type="molecule type" value="Genomic_DNA"/>
</dbReference>
<keyword evidence="1" id="KW-0732">Signal</keyword>
<dbReference type="Proteomes" id="UP000049855">
    <property type="component" value="Unassembled WGS sequence"/>
</dbReference>
<dbReference type="RefSeq" id="WP_021168158.1">
    <property type="nucleotide sequence ID" value="NZ_CTRP01000012.1"/>
</dbReference>
<evidence type="ECO:0000313" key="2">
    <source>
        <dbReference type="EMBL" id="CQR73375.1"/>
    </source>
</evidence>
<organism evidence="2 3">
    <name type="scientific">Sporomusa ovata</name>
    <dbReference type="NCBI Taxonomy" id="2378"/>
    <lineage>
        <taxon>Bacteria</taxon>
        <taxon>Bacillati</taxon>
        <taxon>Bacillota</taxon>
        <taxon>Negativicutes</taxon>
        <taxon>Selenomonadales</taxon>
        <taxon>Sporomusaceae</taxon>
        <taxon>Sporomusa</taxon>
    </lineage>
</organism>
<accession>A0A0U1L1F8</accession>
<name>A0A0U1L1F8_9FIRM</name>
<keyword evidence="3" id="KW-1185">Reference proteome</keyword>
<reference evidence="3" key="1">
    <citation type="submission" date="2015-03" db="EMBL/GenBank/DDBJ databases">
        <authorList>
            <person name="Nijsse Bart"/>
        </authorList>
    </citation>
    <scope>NUCLEOTIDE SEQUENCE [LARGE SCALE GENOMIC DNA]</scope>
</reference>
<protein>
    <submittedName>
        <fullName evidence="2">Uncharacterized protein</fullName>
    </submittedName>
</protein>
<proteinExistence type="predicted"/>
<dbReference type="AlphaFoldDB" id="A0A0U1L1F8"/>
<gene>
    <name evidence="2" type="ORF">SpAn4DRAFT_2607</name>
</gene>
<feature type="chain" id="PRO_5006710697" evidence="1">
    <location>
        <begin position="26"/>
        <end position="256"/>
    </location>
</feature>
<sequence length="256" mass="28655">MKRKKIVACVLTALCVASMNTVATAAADKLNKENITIEVRHWNPNLDGSIKVTDNGVGTNLDFNRDLGIGDKNFNEIRLTFGEKDKFRVAYTNFDYSGHNQLDRSIDFDGKHYDLNENVTSKIDIKYYRATMIHPLSKSTNFNSEWMIDIKGFTFDTAIDSALTKSSKKFSCALPTIGVAAQGQIAPNTTAFAEISGLPLGSYGHIYDFETGIKHEMEKDISLTAGYRSFDLKVKDDEDYAKIKLNGPFFQAAYHF</sequence>
<evidence type="ECO:0000256" key="1">
    <source>
        <dbReference type="SAM" id="SignalP"/>
    </source>
</evidence>